<evidence type="ECO:0000256" key="5">
    <source>
        <dbReference type="ARBA" id="ARBA00023002"/>
    </source>
</evidence>
<evidence type="ECO:0000256" key="3">
    <source>
        <dbReference type="ARBA" id="ARBA00022797"/>
    </source>
</evidence>
<evidence type="ECO:0000313" key="7">
    <source>
        <dbReference type="Proteomes" id="UP000030063"/>
    </source>
</evidence>
<dbReference type="CDD" id="cd00667">
    <property type="entry name" value="ring_hydroxylating_dioxygenases_beta"/>
    <property type="match status" value="1"/>
</dbReference>
<dbReference type="STRING" id="1395571.TMS3_0107650"/>
<evidence type="ECO:0000313" key="6">
    <source>
        <dbReference type="EMBL" id="KFX71776.1"/>
    </source>
</evidence>
<dbReference type="eggNOG" id="COG5517">
    <property type="taxonomic scope" value="Bacteria"/>
</dbReference>
<proteinExistence type="inferred from homology"/>
<dbReference type="PANTHER" id="PTHR41534">
    <property type="entry name" value="BLR3401 PROTEIN"/>
    <property type="match status" value="1"/>
</dbReference>
<keyword evidence="3" id="KW-0058">Aromatic hydrocarbons catabolism</keyword>
<dbReference type="EMBL" id="AWSQ01000001">
    <property type="protein sequence ID" value="KFX71776.1"/>
    <property type="molecule type" value="Genomic_DNA"/>
</dbReference>
<dbReference type="GO" id="GO:0019380">
    <property type="term" value="P:3-phenylpropionate catabolic process"/>
    <property type="evidence" value="ECO:0007669"/>
    <property type="project" value="TreeGrafter"/>
</dbReference>
<dbReference type="PANTHER" id="PTHR41534:SF2">
    <property type="entry name" value="3-PHENYLPROPIONATE_CINNAMIC ACID DIOXYGENASE SUBUNIT BETA"/>
    <property type="match status" value="1"/>
</dbReference>
<organism evidence="6 7">
    <name type="scientific">Pseudomonas taeanensis MS-3</name>
    <dbReference type="NCBI Taxonomy" id="1395571"/>
    <lineage>
        <taxon>Bacteria</taxon>
        <taxon>Pseudomonadati</taxon>
        <taxon>Pseudomonadota</taxon>
        <taxon>Gammaproteobacteria</taxon>
        <taxon>Pseudomonadales</taxon>
        <taxon>Pseudomonadaceae</taxon>
        <taxon>Pseudomonas</taxon>
    </lineage>
</organism>
<dbReference type="OrthoDB" id="7446267at2"/>
<dbReference type="InterPro" id="IPR032710">
    <property type="entry name" value="NTF2-like_dom_sf"/>
</dbReference>
<reference evidence="6 7" key="1">
    <citation type="journal article" date="2014" name="Genome Announc.">
        <title>Draft Genome Sequence of Petroleum Oil-Degrading Marine Bacterium Pseudomonas taeanensis Strain MS-3, Isolated from a Crude Oil-Contaminated Seashore.</title>
        <authorList>
            <person name="Lee S.Y."/>
            <person name="Kim S.H."/>
            <person name="Lee D.G."/>
            <person name="Shin S."/>
            <person name="Yun S.H."/>
            <person name="Choi C.W."/>
            <person name="Chung Y.H."/>
            <person name="Choi J.S."/>
            <person name="Kahng H.Y."/>
            <person name="Kim S.I."/>
        </authorList>
    </citation>
    <scope>NUCLEOTIDE SEQUENCE [LARGE SCALE GENOMIC DNA]</scope>
    <source>
        <strain evidence="6 7">MS-3</strain>
    </source>
</reference>
<protein>
    <submittedName>
        <fullName evidence="6">Benzoate transporter</fullName>
    </submittedName>
</protein>
<evidence type="ECO:0000256" key="2">
    <source>
        <dbReference type="ARBA" id="ARBA00009570"/>
    </source>
</evidence>
<evidence type="ECO:0000256" key="1">
    <source>
        <dbReference type="ARBA" id="ARBA00005211"/>
    </source>
</evidence>
<dbReference type="InterPro" id="IPR000391">
    <property type="entry name" value="Rng_hydr_dOase-bsu"/>
</dbReference>
<comment type="caution">
    <text evidence="6">The sequence shown here is derived from an EMBL/GenBank/DDBJ whole genome shotgun (WGS) entry which is preliminary data.</text>
</comment>
<keyword evidence="7" id="KW-1185">Reference proteome</keyword>
<keyword evidence="4" id="KW-0223">Dioxygenase</keyword>
<sequence>MAKQIVNATPEALGAGILDIETQLRLERFLAYEAALMDEHEYDRWMALWSGDDITYWVPCNDDDQDPSTGIAIIYDDRSNLNERMMRLKDKTAHAYRPRARLVRTISGVVPLKAEGDELEVASSFVLGEIRVGVQNIWFGKCMYRLQDTPEGFRIRSKKVMLLNNDEAMPNLTFLV</sequence>
<dbReference type="AlphaFoldDB" id="A0A0A1YQY8"/>
<dbReference type="Gene3D" id="3.10.450.50">
    <property type="match status" value="1"/>
</dbReference>
<comment type="similarity">
    <text evidence="2">Belongs to the bacterial ring-hydroxylating dioxygenase beta subunit family.</text>
</comment>
<comment type="pathway">
    <text evidence="1">Aromatic compound metabolism.</text>
</comment>
<evidence type="ECO:0000256" key="4">
    <source>
        <dbReference type="ARBA" id="ARBA00022964"/>
    </source>
</evidence>
<dbReference type="Pfam" id="PF00866">
    <property type="entry name" value="Ring_hydroxyl_B"/>
    <property type="match status" value="1"/>
</dbReference>
<dbReference type="GO" id="GO:0051213">
    <property type="term" value="F:dioxygenase activity"/>
    <property type="evidence" value="ECO:0007669"/>
    <property type="project" value="UniProtKB-KW"/>
</dbReference>
<dbReference type="SUPFAM" id="SSF54427">
    <property type="entry name" value="NTF2-like"/>
    <property type="match status" value="1"/>
</dbReference>
<accession>A0A0A1YQY8</accession>
<dbReference type="Proteomes" id="UP000030063">
    <property type="component" value="Unassembled WGS sequence"/>
</dbReference>
<dbReference type="RefSeq" id="WP_025164634.1">
    <property type="nucleotide sequence ID" value="NZ_AWSQ01000001.1"/>
</dbReference>
<keyword evidence="5" id="KW-0560">Oxidoreductase</keyword>
<name>A0A0A1YQY8_9PSED</name>
<gene>
    <name evidence="6" type="ORF">TMS3_0107650</name>
</gene>